<organism evidence="2 3">
    <name type="scientific">Sphingobacterium micropteri</name>
    <dbReference type="NCBI Taxonomy" id="2763501"/>
    <lineage>
        <taxon>Bacteria</taxon>
        <taxon>Pseudomonadati</taxon>
        <taxon>Bacteroidota</taxon>
        <taxon>Sphingobacteriia</taxon>
        <taxon>Sphingobacteriales</taxon>
        <taxon>Sphingobacteriaceae</taxon>
        <taxon>Sphingobacterium</taxon>
    </lineage>
</organism>
<gene>
    <name evidence="2" type="ORF">H8B06_03190</name>
</gene>
<dbReference type="PANTHER" id="PTHR12526:SF630">
    <property type="entry name" value="GLYCOSYLTRANSFERASE"/>
    <property type="match status" value="1"/>
</dbReference>
<dbReference type="Proteomes" id="UP000602759">
    <property type="component" value="Unassembled WGS sequence"/>
</dbReference>
<sequence length="366" mass="42179">MEKKVCCIFNYAPHYRTEIYKKMSEEFECDFFFGTSGDGKIEKMDYVLITTNVKELSTIKLFRSINWISNSINLCFQKYKNYIITGEPHCLSSWVILLINRLLGKRTYLWTHGWYGNESVGKKILKKLYFTLGSKILLYGNYAKELMIKEGFDPRKLVVVYNSLNYDDQINIRQRLTNTNIFKRLFGNDYPVVTFTGRLTKEKKLELLIKSLKILLDRSVNLNVLILGEGKEGDKLVDMVEELGIKNHVYFYGACYEEEVIAEIYFNSACCVSPGNVGLTGIHAMTYGCPVISHNNFSEQMPEFEIIVNGVTGFFYQQGDVSDLAKKIENILSGNRSVFQTNCVNEVDRYYNTNAQILTLRQLLNG</sequence>
<dbReference type="Pfam" id="PF00534">
    <property type="entry name" value="Glycos_transf_1"/>
    <property type="match status" value="1"/>
</dbReference>
<evidence type="ECO:0000313" key="3">
    <source>
        <dbReference type="Proteomes" id="UP000602759"/>
    </source>
</evidence>
<dbReference type="InterPro" id="IPR001296">
    <property type="entry name" value="Glyco_trans_1"/>
</dbReference>
<dbReference type="Gene3D" id="3.40.50.2000">
    <property type="entry name" value="Glycogen Phosphorylase B"/>
    <property type="match status" value="2"/>
</dbReference>
<accession>A0ABR7YKV3</accession>
<evidence type="ECO:0000313" key="2">
    <source>
        <dbReference type="EMBL" id="MBD1431818.1"/>
    </source>
</evidence>
<reference evidence="2 3" key="1">
    <citation type="submission" date="2020-08" db="EMBL/GenBank/DDBJ databases">
        <title>Sphingobacterium sp. DN00404 isolated from aquaculture water.</title>
        <authorList>
            <person name="Zhang M."/>
        </authorList>
    </citation>
    <scope>NUCLEOTIDE SEQUENCE [LARGE SCALE GENOMIC DNA]</scope>
    <source>
        <strain evidence="2 3">DN00404</strain>
    </source>
</reference>
<dbReference type="SUPFAM" id="SSF53756">
    <property type="entry name" value="UDP-Glycosyltransferase/glycogen phosphorylase"/>
    <property type="match status" value="1"/>
</dbReference>
<dbReference type="EMBL" id="JACOIK010000002">
    <property type="protein sequence ID" value="MBD1431818.1"/>
    <property type="molecule type" value="Genomic_DNA"/>
</dbReference>
<keyword evidence="3" id="KW-1185">Reference proteome</keyword>
<feature type="domain" description="Glycosyl transferase family 1" evidence="1">
    <location>
        <begin position="180"/>
        <end position="335"/>
    </location>
</feature>
<dbReference type="PANTHER" id="PTHR12526">
    <property type="entry name" value="GLYCOSYLTRANSFERASE"/>
    <property type="match status" value="1"/>
</dbReference>
<comment type="caution">
    <text evidence="2">The sequence shown here is derived from an EMBL/GenBank/DDBJ whole genome shotgun (WGS) entry which is preliminary data.</text>
</comment>
<evidence type="ECO:0000259" key="1">
    <source>
        <dbReference type="Pfam" id="PF00534"/>
    </source>
</evidence>
<protein>
    <submittedName>
        <fullName evidence="2">Glycosyltransferase</fullName>
    </submittedName>
</protein>
<name>A0ABR7YKV3_9SPHI</name>
<dbReference type="RefSeq" id="WP_190992839.1">
    <property type="nucleotide sequence ID" value="NZ_JACOIK010000002.1"/>
</dbReference>
<proteinExistence type="predicted"/>